<gene>
    <name evidence="8" type="ORF">CFOL_v3_04700</name>
</gene>
<comment type="subcellular location">
    <subcellularLocation>
        <location evidence="1">Membrane</location>
        <topology evidence="1">Multi-pass membrane protein</topology>
    </subcellularLocation>
</comment>
<proteinExistence type="inferred from homology"/>
<comment type="similarity">
    <text evidence="2">Belongs to the peptidase S54 family.</text>
</comment>
<dbReference type="FunFam" id="1.20.1540.10:FF:000015">
    <property type="entry name" value="RHOMBOID-like protein 10 chloroplastic"/>
    <property type="match status" value="1"/>
</dbReference>
<dbReference type="SUPFAM" id="SSF144091">
    <property type="entry name" value="Rhomboid-like"/>
    <property type="match status" value="1"/>
</dbReference>
<evidence type="ECO:0000313" key="8">
    <source>
        <dbReference type="EMBL" id="GAV61172.1"/>
    </source>
</evidence>
<keyword evidence="3 6" id="KW-0812">Transmembrane</keyword>
<sequence>MIHHPFLWVPNSPKVGSTPLNLITTAASLHLGQLLHHHHHHHLGFLLQSSFERLSHLSGLPKLKHVWCEKVLQWKETNFVHLANDGFASSCSSCMAFFNGGDSSISSSSSSSNSSNDLETSGTKSFGKRPFTNALLAINVLIYVAQIASQGKLLLWGAKINSLIDRGQFWRLVTSSFLHANIGHLMVNCYSLNSVGPSMENICGPKRYLAVYFTSAIASSAVSYWFSKSPAVGASGAIFGLVGSSAVFVMRHRHLINGGKEDLRQIAQVVFINMVLGMLSKRIDNWGHLGGLIGGAATSWLLGPVWKFEPLSNNRRILVDRAPIGYLIKSNRETKEHR</sequence>
<dbReference type="FunCoup" id="A0A1Q3B063">
    <property type="interactions" value="1844"/>
</dbReference>
<dbReference type="Pfam" id="PF01694">
    <property type="entry name" value="Rhomboid"/>
    <property type="match status" value="1"/>
</dbReference>
<feature type="domain" description="Peptidase S54 rhomboid" evidence="7">
    <location>
        <begin position="166"/>
        <end position="303"/>
    </location>
</feature>
<evidence type="ECO:0000259" key="7">
    <source>
        <dbReference type="Pfam" id="PF01694"/>
    </source>
</evidence>
<dbReference type="InterPro" id="IPR022764">
    <property type="entry name" value="Peptidase_S54_rhomboid_dom"/>
</dbReference>
<protein>
    <submittedName>
        <fullName evidence="8">Rhomboid domain-containing protein</fullName>
    </submittedName>
</protein>
<evidence type="ECO:0000256" key="1">
    <source>
        <dbReference type="ARBA" id="ARBA00004141"/>
    </source>
</evidence>
<dbReference type="GO" id="GO:0004252">
    <property type="term" value="F:serine-type endopeptidase activity"/>
    <property type="evidence" value="ECO:0007669"/>
    <property type="project" value="InterPro"/>
</dbReference>
<name>A0A1Q3B063_CEPFO</name>
<feature type="transmembrane region" description="Helical" evidence="6">
    <location>
        <begin position="131"/>
        <end position="149"/>
    </location>
</feature>
<evidence type="ECO:0000256" key="4">
    <source>
        <dbReference type="ARBA" id="ARBA00022989"/>
    </source>
</evidence>
<dbReference type="InParanoid" id="A0A1Q3B063"/>
<dbReference type="Gene3D" id="1.20.1540.10">
    <property type="entry name" value="Rhomboid-like"/>
    <property type="match status" value="1"/>
</dbReference>
<evidence type="ECO:0000256" key="3">
    <source>
        <dbReference type="ARBA" id="ARBA00022692"/>
    </source>
</evidence>
<evidence type="ECO:0000256" key="6">
    <source>
        <dbReference type="SAM" id="Phobius"/>
    </source>
</evidence>
<dbReference type="PANTHER" id="PTHR43731">
    <property type="entry name" value="RHOMBOID PROTEASE"/>
    <property type="match status" value="1"/>
</dbReference>
<evidence type="ECO:0000256" key="5">
    <source>
        <dbReference type="ARBA" id="ARBA00023136"/>
    </source>
</evidence>
<organism evidence="8 9">
    <name type="scientific">Cephalotus follicularis</name>
    <name type="common">Albany pitcher plant</name>
    <dbReference type="NCBI Taxonomy" id="3775"/>
    <lineage>
        <taxon>Eukaryota</taxon>
        <taxon>Viridiplantae</taxon>
        <taxon>Streptophyta</taxon>
        <taxon>Embryophyta</taxon>
        <taxon>Tracheophyta</taxon>
        <taxon>Spermatophyta</taxon>
        <taxon>Magnoliopsida</taxon>
        <taxon>eudicotyledons</taxon>
        <taxon>Gunneridae</taxon>
        <taxon>Pentapetalae</taxon>
        <taxon>rosids</taxon>
        <taxon>fabids</taxon>
        <taxon>Oxalidales</taxon>
        <taxon>Cephalotaceae</taxon>
        <taxon>Cephalotus</taxon>
    </lineage>
</organism>
<dbReference type="GO" id="GO:0031969">
    <property type="term" value="C:chloroplast membrane"/>
    <property type="evidence" value="ECO:0007669"/>
    <property type="project" value="TreeGrafter"/>
</dbReference>
<dbReference type="EMBL" id="BDDD01000186">
    <property type="protein sequence ID" value="GAV61172.1"/>
    <property type="molecule type" value="Genomic_DNA"/>
</dbReference>
<comment type="caution">
    <text evidence="8">The sequence shown here is derived from an EMBL/GenBank/DDBJ whole genome shotgun (WGS) entry which is preliminary data.</text>
</comment>
<feature type="transmembrane region" description="Helical" evidence="6">
    <location>
        <begin position="232"/>
        <end position="250"/>
    </location>
</feature>
<dbReference type="InterPro" id="IPR050925">
    <property type="entry name" value="Rhomboid_protease_S54"/>
</dbReference>
<dbReference type="Proteomes" id="UP000187406">
    <property type="component" value="Unassembled WGS sequence"/>
</dbReference>
<accession>A0A1Q3B063</accession>
<dbReference type="AlphaFoldDB" id="A0A1Q3B063"/>
<evidence type="ECO:0000313" key="9">
    <source>
        <dbReference type="Proteomes" id="UP000187406"/>
    </source>
</evidence>
<reference evidence="9" key="1">
    <citation type="submission" date="2016-04" db="EMBL/GenBank/DDBJ databases">
        <title>Cephalotus genome sequencing.</title>
        <authorList>
            <person name="Fukushima K."/>
            <person name="Hasebe M."/>
            <person name="Fang X."/>
        </authorList>
    </citation>
    <scope>NUCLEOTIDE SEQUENCE [LARGE SCALE GENOMIC DNA]</scope>
    <source>
        <strain evidence="9">cv. St1</strain>
    </source>
</reference>
<keyword evidence="9" id="KW-1185">Reference proteome</keyword>
<evidence type="ECO:0000256" key="2">
    <source>
        <dbReference type="ARBA" id="ARBA00009045"/>
    </source>
</evidence>
<dbReference type="STRING" id="3775.A0A1Q3B063"/>
<dbReference type="OrthoDB" id="418595at2759"/>
<feature type="transmembrane region" description="Helical" evidence="6">
    <location>
        <begin position="208"/>
        <end position="226"/>
    </location>
</feature>
<keyword evidence="4 6" id="KW-1133">Transmembrane helix</keyword>
<dbReference type="PANTHER" id="PTHR43731:SF26">
    <property type="entry name" value="RHOMBOID-LIKE PROTEIN 10, CHLOROPLASTIC"/>
    <property type="match status" value="1"/>
</dbReference>
<dbReference type="InterPro" id="IPR035952">
    <property type="entry name" value="Rhomboid-like_sf"/>
</dbReference>
<keyword evidence="5 6" id="KW-0472">Membrane</keyword>